<dbReference type="GO" id="GO:0003887">
    <property type="term" value="F:DNA-directed DNA polymerase activity"/>
    <property type="evidence" value="ECO:0007669"/>
    <property type="project" value="UniProtKB-KW"/>
</dbReference>
<reference evidence="12" key="1">
    <citation type="submission" date="2020-01" db="EMBL/GenBank/DDBJ databases">
        <authorList>
            <person name="Mishra B."/>
        </authorList>
    </citation>
    <scope>NUCLEOTIDE SEQUENCE [LARGE SCALE GENOMIC DNA]</scope>
</reference>
<name>A0A6D2HI70_9BRAS</name>
<dbReference type="PANTHER" id="PTHR42648:SF11">
    <property type="entry name" value="TRANSPOSON TY4-P GAG-POL POLYPROTEIN"/>
    <property type="match status" value="1"/>
</dbReference>
<dbReference type="InterPro" id="IPR039537">
    <property type="entry name" value="Retrotran_Ty1/copia-like"/>
</dbReference>
<dbReference type="PANTHER" id="PTHR42648">
    <property type="entry name" value="TRANSPOSASE, PUTATIVE-RELATED"/>
    <property type="match status" value="1"/>
</dbReference>
<feature type="region of interest" description="Disordered" evidence="10">
    <location>
        <begin position="190"/>
        <end position="271"/>
    </location>
</feature>
<dbReference type="GO" id="GO:0003964">
    <property type="term" value="F:RNA-directed DNA polymerase activity"/>
    <property type="evidence" value="ECO:0007669"/>
    <property type="project" value="UniProtKB-KW"/>
</dbReference>
<evidence type="ECO:0000256" key="1">
    <source>
        <dbReference type="ARBA" id="ARBA00022722"/>
    </source>
</evidence>
<keyword evidence="8" id="KW-0239">DNA-directed DNA polymerase</keyword>
<dbReference type="GO" id="GO:0046872">
    <property type="term" value="F:metal ion binding"/>
    <property type="evidence" value="ECO:0007669"/>
    <property type="project" value="UniProtKB-KW"/>
</dbReference>
<keyword evidence="1" id="KW-0540">Nuclease</keyword>
<evidence type="ECO:0000256" key="7">
    <source>
        <dbReference type="ARBA" id="ARBA00022918"/>
    </source>
</evidence>
<keyword evidence="13" id="KW-1185">Reference proteome</keyword>
<dbReference type="OrthoDB" id="6776856at2759"/>
<keyword evidence="7" id="KW-0695">RNA-directed DNA polymerase</keyword>
<keyword evidence="2" id="KW-0479">Metal-binding</keyword>
<feature type="compositionally biased region" description="Polar residues" evidence="10">
    <location>
        <begin position="259"/>
        <end position="268"/>
    </location>
</feature>
<comment type="caution">
    <text evidence="12">The sequence shown here is derived from an EMBL/GenBank/DDBJ whole genome shotgun (WGS) entry which is preliminary data.</text>
</comment>
<dbReference type="Proteomes" id="UP000467841">
    <property type="component" value="Unassembled WGS sequence"/>
</dbReference>
<dbReference type="PROSITE" id="PS50994">
    <property type="entry name" value="INTEGRASE"/>
    <property type="match status" value="1"/>
</dbReference>
<dbReference type="InterPro" id="IPR057670">
    <property type="entry name" value="SH3_retrovirus"/>
</dbReference>
<proteinExistence type="predicted"/>
<feature type="domain" description="Integrase catalytic" evidence="11">
    <location>
        <begin position="1"/>
        <end position="120"/>
    </location>
</feature>
<keyword evidence="6" id="KW-0229">DNA integration</keyword>
<dbReference type="GO" id="GO:0003676">
    <property type="term" value="F:nucleic acid binding"/>
    <property type="evidence" value="ECO:0007669"/>
    <property type="project" value="InterPro"/>
</dbReference>
<evidence type="ECO:0000256" key="4">
    <source>
        <dbReference type="ARBA" id="ARBA00022801"/>
    </source>
</evidence>
<evidence type="ECO:0000313" key="12">
    <source>
        <dbReference type="EMBL" id="CAA7015797.1"/>
    </source>
</evidence>
<keyword evidence="8" id="KW-0548">Nucleotidyltransferase</keyword>
<dbReference type="Gene3D" id="3.30.420.10">
    <property type="entry name" value="Ribonuclease H-like superfamily/Ribonuclease H"/>
    <property type="match status" value="1"/>
</dbReference>
<dbReference type="EMBL" id="CACVBM020000199">
    <property type="protein sequence ID" value="CAA7015797.1"/>
    <property type="molecule type" value="Genomic_DNA"/>
</dbReference>
<dbReference type="Pfam" id="PF25597">
    <property type="entry name" value="SH3_retrovirus"/>
    <property type="match status" value="1"/>
</dbReference>
<evidence type="ECO:0000256" key="5">
    <source>
        <dbReference type="ARBA" id="ARBA00022842"/>
    </source>
</evidence>
<dbReference type="InterPro" id="IPR001584">
    <property type="entry name" value="Integrase_cat-core"/>
</dbReference>
<dbReference type="GO" id="GO:0006310">
    <property type="term" value="P:DNA recombination"/>
    <property type="evidence" value="ECO:0007669"/>
    <property type="project" value="UniProtKB-KW"/>
</dbReference>
<dbReference type="InterPro" id="IPR012337">
    <property type="entry name" value="RNaseH-like_sf"/>
</dbReference>
<protein>
    <recommendedName>
        <fullName evidence="11">Integrase catalytic domain-containing protein</fullName>
    </recommendedName>
</protein>
<dbReference type="GO" id="GO:0015074">
    <property type="term" value="P:DNA integration"/>
    <property type="evidence" value="ECO:0007669"/>
    <property type="project" value="UniProtKB-KW"/>
</dbReference>
<organism evidence="12 13">
    <name type="scientific">Microthlaspi erraticum</name>
    <dbReference type="NCBI Taxonomy" id="1685480"/>
    <lineage>
        <taxon>Eukaryota</taxon>
        <taxon>Viridiplantae</taxon>
        <taxon>Streptophyta</taxon>
        <taxon>Embryophyta</taxon>
        <taxon>Tracheophyta</taxon>
        <taxon>Spermatophyta</taxon>
        <taxon>Magnoliopsida</taxon>
        <taxon>eudicotyledons</taxon>
        <taxon>Gunneridae</taxon>
        <taxon>Pentapetalae</taxon>
        <taxon>rosids</taxon>
        <taxon>malvids</taxon>
        <taxon>Brassicales</taxon>
        <taxon>Brassicaceae</taxon>
        <taxon>Coluteocarpeae</taxon>
        <taxon>Microthlaspi</taxon>
    </lineage>
</organism>
<evidence type="ECO:0000313" key="13">
    <source>
        <dbReference type="Proteomes" id="UP000467841"/>
    </source>
</evidence>
<evidence type="ECO:0000256" key="2">
    <source>
        <dbReference type="ARBA" id="ARBA00022723"/>
    </source>
</evidence>
<feature type="compositionally biased region" description="Polar residues" evidence="10">
    <location>
        <begin position="190"/>
        <end position="203"/>
    </location>
</feature>
<keyword evidence="5" id="KW-0460">Magnesium</keyword>
<dbReference type="GO" id="GO:0016787">
    <property type="term" value="F:hydrolase activity"/>
    <property type="evidence" value="ECO:0007669"/>
    <property type="project" value="UniProtKB-KW"/>
</dbReference>
<keyword evidence="8" id="KW-0808">Transferase</keyword>
<keyword evidence="9" id="KW-0233">DNA recombination</keyword>
<evidence type="ECO:0000256" key="8">
    <source>
        <dbReference type="ARBA" id="ARBA00022932"/>
    </source>
</evidence>
<evidence type="ECO:0000256" key="6">
    <source>
        <dbReference type="ARBA" id="ARBA00022908"/>
    </source>
</evidence>
<sequence>MKPFLRICEWKVLVENQVDKKVKALRTDNGLEFCNHAFDEFCRKFGIKRHRTCTYTPQQNGVAERMNRTIMEKVRCLLNESGLSEAFWAEAAMTSVYVINCSPSSTIEFKTPEEVWLGRKPGYGHMRKFGAVAYVHHDRGKLQPRAVKGVFIGYPPGTKGYKIWLLEEQKCVISRNVKFNEAQVYKDTVGETSGSIGDTQINKVSEIDEQETSETPPSSADHGGVTPDQELGGASDDQFDEEDHQGSSPEPSPSPANDEGSSLKNYQVTRDRKRRNIVPPVRWNDYDLSEVAFALSCAELMYVEEEPGSYSEATKSRDWKKWNAAGDDEMESLMKNGTWI</sequence>
<evidence type="ECO:0000256" key="10">
    <source>
        <dbReference type="SAM" id="MobiDB-lite"/>
    </source>
</evidence>
<evidence type="ECO:0000256" key="9">
    <source>
        <dbReference type="ARBA" id="ARBA00023172"/>
    </source>
</evidence>
<gene>
    <name evidence="12" type="ORF">MERR_LOCUS3032</name>
</gene>
<accession>A0A6D2HI70</accession>
<dbReference type="SUPFAM" id="SSF53098">
    <property type="entry name" value="Ribonuclease H-like"/>
    <property type="match status" value="1"/>
</dbReference>
<keyword evidence="4" id="KW-0378">Hydrolase</keyword>
<evidence type="ECO:0000259" key="11">
    <source>
        <dbReference type="PROSITE" id="PS50994"/>
    </source>
</evidence>
<keyword evidence="3" id="KW-0255">Endonuclease</keyword>
<dbReference type="AlphaFoldDB" id="A0A6D2HI70"/>
<dbReference type="InterPro" id="IPR036397">
    <property type="entry name" value="RNaseH_sf"/>
</dbReference>
<evidence type="ECO:0000256" key="3">
    <source>
        <dbReference type="ARBA" id="ARBA00022759"/>
    </source>
</evidence>
<dbReference type="GO" id="GO:0004519">
    <property type="term" value="F:endonuclease activity"/>
    <property type="evidence" value="ECO:0007669"/>
    <property type="project" value="UniProtKB-KW"/>
</dbReference>